<evidence type="ECO:0000256" key="1">
    <source>
        <dbReference type="ARBA" id="ARBA00010990"/>
    </source>
</evidence>
<feature type="compositionally biased region" description="Gly residues" evidence="3">
    <location>
        <begin position="1"/>
        <end position="36"/>
    </location>
</feature>
<evidence type="ECO:0000313" key="5">
    <source>
        <dbReference type="EMBL" id="QEV08805.1"/>
    </source>
</evidence>
<dbReference type="Pfam" id="PF01648">
    <property type="entry name" value="ACPS"/>
    <property type="match status" value="1"/>
</dbReference>
<accession>A0ABX6B3Y8</accession>
<comment type="similarity">
    <text evidence="1">Belongs to the P-Pant transferase superfamily. Gsp/Sfp/HetI/AcpT family.</text>
</comment>
<dbReference type="InterPro" id="IPR037143">
    <property type="entry name" value="4-PPantetheinyl_Trfase_dom_sf"/>
</dbReference>
<keyword evidence="6" id="KW-1185">Reference proteome</keyword>
<dbReference type="SUPFAM" id="SSF56214">
    <property type="entry name" value="4'-phosphopantetheinyl transferase"/>
    <property type="match status" value="2"/>
</dbReference>
<evidence type="ECO:0000259" key="4">
    <source>
        <dbReference type="Pfam" id="PF01648"/>
    </source>
</evidence>
<evidence type="ECO:0000256" key="3">
    <source>
        <dbReference type="SAM" id="MobiDB-lite"/>
    </source>
</evidence>
<dbReference type="InterPro" id="IPR050559">
    <property type="entry name" value="P-Pant_transferase_sf"/>
</dbReference>
<dbReference type="GO" id="GO:0016740">
    <property type="term" value="F:transferase activity"/>
    <property type="evidence" value="ECO:0007669"/>
    <property type="project" value="UniProtKB-KW"/>
</dbReference>
<dbReference type="EMBL" id="CP023697">
    <property type="protein sequence ID" value="QEV08805.1"/>
    <property type="molecule type" value="Genomic_DNA"/>
</dbReference>
<feature type="domain" description="4'-phosphopantetheinyl transferase" evidence="4">
    <location>
        <begin position="149"/>
        <end position="213"/>
    </location>
</feature>
<feature type="region of interest" description="Disordered" evidence="3">
    <location>
        <begin position="1"/>
        <end position="42"/>
    </location>
</feature>
<dbReference type="Proteomes" id="UP000326041">
    <property type="component" value="Chromosome"/>
</dbReference>
<organism evidence="5 6">
    <name type="scientific">Streptomyces prasinus</name>
    <dbReference type="NCBI Taxonomy" id="67345"/>
    <lineage>
        <taxon>Bacteria</taxon>
        <taxon>Bacillati</taxon>
        <taxon>Actinomycetota</taxon>
        <taxon>Actinomycetes</taxon>
        <taxon>Kitasatosporales</taxon>
        <taxon>Streptomycetaceae</taxon>
        <taxon>Streptomyces</taxon>
    </lineage>
</organism>
<dbReference type="Gene3D" id="3.90.470.20">
    <property type="entry name" value="4'-phosphopantetheinyl transferase domain"/>
    <property type="match status" value="1"/>
</dbReference>
<dbReference type="PANTHER" id="PTHR12215:SF10">
    <property type="entry name" value="L-AMINOADIPATE-SEMIALDEHYDE DEHYDROGENASE-PHOSPHOPANTETHEINYL TRANSFERASE"/>
    <property type="match status" value="1"/>
</dbReference>
<evidence type="ECO:0000313" key="6">
    <source>
        <dbReference type="Proteomes" id="UP000326041"/>
    </source>
</evidence>
<dbReference type="InterPro" id="IPR008278">
    <property type="entry name" value="4-PPantetheinyl_Trfase_dom"/>
</dbReference>
<feature type="region of interest" description="Disordered" evidence="3">
    <location>
        <begin position="256"/>
        <end position="299"/>
    </location>
</feature>
<feature type="compositionally biased region" description="Basic and acidic residues" evidence="3">
    <location>
        <begin position="263"/>
        <end position="272"/>
    </location>
</feature>
<gene>
    <name evidence="5" type="ORF">CP972_27105</name>
</gene>
<sequence>MTGGTRGAQGPGDARGGGPGAGGGPGPGDASRGGPGPESVRPRVWAVREPPPWGEALSLSLLDAGEERTFLSFRRAADRSRYLTAHTALRLLLAAHLACRPADVALGREPCARCGGPHGRPVVLGRGGGPHFSLSHAPGLSLVAIAGVPVGVDADRVPGPRTVELCLRRLHPQERRDAAAVPEGELSRWFCRLWTRKEAWLKACGTGLGRGLDRDYLGEREGPGALPGPAGWIVRNLSCGVLDATHAAALAVPEGTPVPAAPRDLDWHDVRSRAGGWPAGDGRREVGGGRTADGRRRTD</sequence>
<reference evidence="5 6" key="1">
    <citation type="submission" date="2017-09" db="EMBL/GenBank/DDBJ databases">
        <authorList>
            <person name="Lee N."/>
            <person name="Cho B.-K."/>
        </authorList>
    </citation>
    <scope>NUCLEOTIDE SEQUENCE [LARGE SCALE GENOMIC DNA]</scope>
    <source>
        <strain evidence="5 6">ATCC 13879</strain>
    </source>
</reference>
<proteinExistence type="inferred from homology"/>
<protein>
    <submittedName>
        <fullName evidence="5">4'-phosphopantetheinyl transferase superfamily protein</fullName>
    </submittedName>
</protein>
<feature type="compositionally biased region" description="Basic and acidic residues" evidence="3">
    <location>
        <begin position="281"/>
        <end position="299"/>
    </location>
</feature>
<name>A0ABX6B3Y8_9ACTN</name>
<evidence type="ECO:0000256" key="2">
    <source>
        <dbReference type="ARBA" id="ARBA00022679"/>
    </source>
</evidence>
<keyword evidence="2 5" id="KW-0808">Transferase</keyword>
<dbReference type="PANTHER" id="PTHR12215">
    <property type="entry name" value="PHOSPHOPANTETHEINE TRANSFERASE"/>
    <property type="match status" value="1"/>
</dbReference>